<dbReference type="Proteomes" id="UP001527099">
    <property type="component" value="Unassembled WGS sequence"/>
</dbReference>
<proteinExistence type="predicted"/>
<organism evidence="2 3">
    <name type="scientific">Paenibacillus alginolyticus</name>
    <dbReference type="NCBI Taxonomy" id="59839"/>
    <lineage>
        <taxon>Bacteria</taxon>
        <taxon>Bacillati</taxon>
        <taxon>Bacillota</taxon>
        <taxon>Bacilli</taxon>
        <taxon>Bacillales</taxon>
        <taxon>Paenibacillaceae</taxon>
        <taxon>Paenibacillus</taxon>
    </lineage>
</organism>
<keyword evidence="1" id="KW-1133">Transmembrane helix</keyword>
<feature type="transmembrane region" description="Helical" evidence="1">
    <location>
        <begin position="49"/>
        <end position="69"/>
    </location>
</feature>
<dbReference type="EMBL" id="JAMDMX010000082">
    <property type="protein sequence ID" value="MCY9695874.1"/>
    <property type="molecule type" value="Genomic_DNA"/>
</dbReference>
<dbReference type="RefSeq" id="WP_029196573.1">
    <property type="nucleotide sequence ID" value="NZ_JAMDMX010000082.1"/>
</dbReference>
<accession>A0ABT4GIK4</accession>
<keyword evidence="1" id="KW-0472">Membrane</keyword>
<sequence length="89" mass="9794">MIFLLNGFLLLLTTGIVTGLGFGVFIFIAKIIMPLLSGIFHTTNNGYNLPMSIMFVTLVIVLALAQMWLSGKYILPYLSKSSVPQNNNL</sequence>
<evidence type="ECO:0000313" key="2">
    <source>
        <dbReference type="EMBL" id="MCY9695874.1"/>
    </source>
</evidence>
<keyword evidence="3" id="KW-1185">Reference proteome</keyword>
<keyword evidence="1" id="KW-0812">Transmembrane</keyword>
<evidence type="ECO:0000313" key="3">
    <source>
        <dbReference type="Proteomes" id="UP001527099"/>
    </source>
</evidence>
<protein>
    <submittedName>
        <fullName evidence="2">Uncharacterized protein</fullName>
    </submittedName>
</protein>
<name>A0ABT4GIK4_9BACL</name>
<evidence type="ECO:0000256" key="1">
    <source>
        <dbReference type="SAM" id="Phobius"/>
    </source>
</evidence>
<comment type="caution">
    <text evidence="2">The sequence shown here is derived from an EMBL/GenBank/DDBJ whole genome shotgun (WGS) entry which is preliminary data.</text>
</comment>
<feature type="transmembrane region" description="Helical" evidence="1">
    <location>
        <begin position="7"/>
        <end position="29"/>
    </location>
</feature>
<gene>
    <name evidence="2" type="ORF">M5X19_23640</name>
</gene>
<reference evidence="2 3" key="1">
    <citation type="submission" date="2022-05" db="EMBL/GenBank/DDBJ databases">
        <title>Genome Sequencing of Bee-Associated Microbes.</title>
        <authorList>
            <person name="Dunlap C."/>
        </authorList>
    </citation>
    <scope>NUCLEOTIDE SEQUENCE [LARGE SCALE GENOMIC DNA]</scope>
    <source>
        <strain evidence="2 3">NRRL B-14421</strain>
    </source>
</reference>